<name>A0A1Y1HMS6_KLENI</name>
<dbReference type="Proteomes" id="UP000054558">
    <property type="component" value="Unassembled WGS sequence"/>
</dbReference>
<feature type="region of interest" description="Disordered" evidence="3">
    <location>
        <begin position="70"/>
        <end position="135"/>
    </location>
</feature>
<dbReference type="Pfam" id="PF01926">
    <property type="entry name" value="MMR_HSR1"/>
    <property type="match status" value="1"/>
</dbReference>
<dbReference type="InterPro" id="IPR023179">
    <property type="entry name" value="GTP-bd_ortho_bundle_sf"/>
</dbReference>
<keyword evidence="1" id="KW-0547">Nucleotide-binding</keyword>
<feature type="compositionally biased region" description="Low complexity" evidence="3">
    <location>
        <begin position="99"/>
        <end position="126"/>
    </location>
</feature>
<gene>
    <name evidence="5" type="ORF">KFL_000050430</name>
</gene>
<dbReference type="GO" id="GO:0005525">
    <property type="term" value="F:GTP binding"/>
    <property type="evidence" value="ECO:0007669"/>
    <property type="project" value="UniProtKB-KW"/>
</dbReference>
<protein>
    <recommendedName>
        <fullName evidence="4">G domain-containing protein</fullName>
    </recommendedName>
</protein>
<dbReference type="InterPro" id="IPR019991">
    <property type="entry name" value="GTP-bd_ribosome_bgen"/>
</dbReference>
<dbReference type="Gene3D" id="3.40.50.300">
    <property type="entry name" value="P-loop containing nucleotide triphosphate hydrolases"/>
    <property type="match status" value="1"/>
</dbReference>
<dbReference type="PRINTS" id="PR00326">
    <property type="entry name" value="GTP1OBG"/>
</dbReference>
<evidence type="ECO:0000256" key="1">
    <source>
        <dbReference type="ARBA" id="ARBA00022741"/>
    </source>
</evidence>
<dbReference type="FunFam" id="3.40.50.300:FF:001189">
    <property type="entry name" value="DAR GTPase 3 chloroplastic"/>
    <property type="match status" value="1"/>
</dbReference>
<dbReference type="InterPro" id="IPR006073">
    <property type="entry name" value="GTP-bd"/>
</dbReference>
<evidence type="ECO:0000256" key="3">
    <source>
        <dbReference type="SAM" id="MobiDB-lite"/>
    </source>
</evidence>
<dbReference type="PANTHER" id="PTHR45782">
    <property type="entry name" value="MITOCHONDRIAL RIBOSOME-ASSOCIATED GTPASE 1"/>
    <property type="match status" value="1"/>
</dbReference>
<dbReference type="CDD" id="cd01856">
    <property type="entry name" value="YlqF"/>
    <property type="match status" value="1"/>
</dbReference>
<evidence type="ECO:0000313" key="5">
    <source>
        <dbReference type="EMBL" id="GAQ77906.1"/>
    </source>
</evidence>
<evidence type="ECO:0000259" key="4">
    <source>
        <dbReference type="Pfam" id="PF01926"/>
    </source>
</evidence>
<evidence type="ECO:0000256" key="2">
    <source>
        <dbReference type="ARBA" id="ARBA00023134"/>
    </source>
</evidence>
<dbReference type="AlphaFoldDB" id="A0A1Y1HMS6"/>
<reference evidence="5 6" key="1">
    <citation type="journal article" date="2014" name="Nat. Commun.">
        <title>Klebsormidium flaccidum genome reveals primary factors for plant terrestrial adaptation.</title>
        <authorList>
            <person name="Hori K."/>
            <person name="Maruyama F."/>
            <person name="Fujisawa T."/>
            <person name="Togashi T."/>
            <person name="Yamamoto N."/>
            <person name="Seo M."/>
            <person name="Sato S."/>
            <person name="Yamada T."/>
            <person name="Mori H."/>
            <person name="Tajima N."/>
            <person name="Moriyama T."/>
            <person name="Ikeuchi M."/>
            <person name="Watanabe M."/>
            <person name="Wada H."/>
            <person name="Kobayashi K."/>
            <person name="Saito M."/>
            <person name="Masuda T."/>
            <person name="Sasaki-Sekimoto Y."/>
            <person name="Mashiguchi K."/>
            <person name="Awai K."/>
            <person name="Shimojima M."/>
            <person name="Masuda S."/>
            <person name="Iwai M."/>
            <person name="Nobusawa T."/>
            <person name="Narise T."/>
            <person name="Kondo S."/>
            <person name="Saito H."/>
            <person name="Sato R."/>
            <person name="Murakawa M."/>
            <person name="Ihara Y."/>
            <person name="Oshima-Yamada Y."/>
            <person name="Ohtaka K."/>
            <person name="Satoh M."/>
            <person name="Sonobe K."/>
            <person name="Ishii M."/>
            <person name="Ohtani R."/>
            <person name="Kanamori-Sato M."/>
            <person name="Honoki R."/>
            <person name="Miyazaki D."/>
            <person name="Mochizuki H."/>
            <person name="Umetsu J."/>
            <person name="Higashi K."/>
            <person name="Shibata D."/>
            <person name="Kamiya Y."/>
            <person name="Sato N."/>
            <person name="Nakamura Y."/>
            <person name="Tabata S."/>
            <person name="Ida S."/>
            <person name="Kurokawa K."/>
            <person name="Ohta H."/>
        </authorList>
    </citation>
    <scope>NUCLEOTIDE SEQUENCE [LARGE SCALE GENOMIC DNA]</scope>
    <source>
        <strain evidence="5 6">NIES-2285</strain>
    </source>
</reference>
<feature type="compositionally biased region" description="Polar residues" evidence="3">
    <location>
        <begin position="85"/>
        <end position="98"/>
    </location>
</feature>
<dbReference type="SUPFAM" id="SSF52540">
    <property type="entry name" value="P-loop containing nucleoside triphosphate hydrolases"/>
    <property type="match status" value="1"/>
</dbReference>
<dbReference type="NCBIfam" id="TIGR03596">
    <property type="entry name" value="GTPase_YlqF"/>
    <property type="match status" value="1"/>
</dbReference>
<feature type="domain" description="G" evidence="4">
    <location>
        <begin position="314"/>
        <end position="377"/>
    </location>
</feature>
<dbReference type="Gene3D" id="1.10.1580.10">
    <property type="match status" value="1"/>
</dbReference>
<accession>A0A1Y1HMS6</accession>
<proteinExistence type="predicted"/>
<dbReference type="GO" id="GO:0005739">
    <property type="term" value="C:mitochondrion"/>
    <property type="evidence" value="ECO:0000318"/>
    <property type="project" value="GO_Central"/>
</dbReference>
<dbReference type="STRING" id="105231.A0A1Y1HMS6"/>
<dbReference type="OMA" id="TIQVVGW"/>
<dbReference type="EMBL" id="DF236954">
    <property type="protein sequence ID" value="GAQ77906.1"/>
    <property type="molecule type" value="Genomic_DNA"/>
</dbReference>
<dbReference type="OrthoDB" id="269151at2759"/>
<dbReference type="PANTHER" id="PTHR45782:SF5">
    <property type="entry name" value="DAR GTPASE 3, CHLOROPLASTIC"/>
    <property type="match status" value="1"/>
</dbReference>
<dbReference type="InterPro" id="IPR027417">
    <property type="entry name" value="P-loop_NTPase"/>
</dbReference>
<keyword evidence="2" id="KW-0342">GTP-binding</keyword>
<keyword evidence="6" id="KW-1185">Reference proteome</keyword>
<dbReference type="GO" id="GO:0003924">
    <property type="term" value="F:GTPase activity"/>
    <property type="evidence" value="ECO:0000318"/>
    <property type="project" value="GO_Central"/>
</dbReference>
<sequence>MERLSSSAAASVSGRASGFLEQSFCHSREGRVRRRHDAHLYCERGLPAKALSNFPWLISANQSRPAFLNPLPHTLNATRPPLPSEGSSRQVATFATQGSTATPESPPSKAATSPTSTETPSSAAPEQPNKEASTWEEPLVYKVGVDQQTESSGASSFSIKKPERDFEREWRHSQAIDLNEPERDAGFMTRTVRLVQWYPGHIAKAERQLKEQLKLVDVVLEVRDARIPMATAHPEIGEWIGDRRRLLVMNREDQISNRERTAWRQYFRAQGQTVIWTNGQAGDGILKLTQEATRVSGDINGKREAKGLLPRPVRCAVIGYPNVGKSAIINRLLKRRVANSAPRPGVTRELVWLRIGANLDLLDSPGVLPARLQDQAAAARLAICNDIGQAAYAVAGVAVILIEYVKRSAPKCIHDFEERYKLPGLRSLPAETYLENIAQKLFNGDVDVAAHRVLKDYRGGKLGNFALEKPPRSY</sequence>
<organism evidence="5 6">
    <name type="scientific">Klebsormidium nitens</name>
    <name type="common">Green alga</name>
    <name type="synonym">Ulothrix nitens</name>
    <dbReference type="NCBI Taxonomy" id="105231"/>
    <lineage>
        <taxon>Eukaryota</taxon>
        <taxon>Viridiplantae</taxon>
        <taxon>Streptophyta</taxon>
        <taxon>Klebsormidiophyceae</taxon>
        <taxon>Klebsormidiales</taxon>
        <taxon>Klebsormidiaceae</taxon>
        <taxon>Klebsormidium</taxon>
    </lineage>
</organism>
<evidence type="ECO:0000313" key="6">
    <source>
        <dbReference type="Proteomes" id="UP000054558"/>
    </source>
</evidence>